<comment type="caution">
    <text evidence="1">The sequence shown here is derived from an EMBL/GenBank/DDBJ whole genome shotgun (WGS) entry which is preliminary data.</text>
</comment>
<evidence type="ECO:0000313" key="1">
    <source>
        <dbReference type="EMBL" id="RNB81094.1"/>
    </source>
</evidence>
<dbReference type="RefSeq" id="WP_122925790.1">
    <property type="nucleotide sequence ID" value="NZ_RHHU01000016.1"/>
</dbReference>
<keyword evidence="2" id="KW-1185">Reference proteome</keyword>
<dbReference type="Proteomes" id="UP000269573">
    <property type="component" value="Unassembled WGS sequence"/>
</dbReference>
<proteinExistence type="predicted"/>
<name>A0A3M8CZ74_9BACL</name>
<protein>
    <submittedName>
        <fullName evidence="1">Uncharacterized protein</fullName>
    </submittedName>
</protein>
<dbReference type="EMBL" id="RHHU01000016">
    <property type="protein sequence ID" value="RNB81094.1"/>
    <property type="molecule type" value="Genomic_DNA"/>
</dbReference>
<reference evidence="1 2" key="1">
    <citation type="submission" date="2018-10" db="EMBL/GenBank/DDBJ databases">
        <title>Phylogenomics of Brevibacillus.</title>
        <authorList>
            <person name="Dunlap C."/>
        </authorList>
    </citation>
    <scope>NUCLEOTIDE SEQUENCE [LARGE SCALE GENOMIC DNA]</scope>
    <source>
        <strain evidence="1 2">JCM 15774</strain>
    </source>
</reference>
<evidence type="ECO:0000313" key="2">
    <source>
        <dbReference type="Proteomes" id="UP000269573"/>
    </source>
</evidence>
<dbReference type="AlphaFoldDB" id="A0A3M8CZ74"/>
<gene>
    <name evidence="1" type="ORF">EDM59_23205</name>
</gene>
<accession>A0A3M8CZ74</accession>
<sequence length="60" mass="6570">MQIHDQTPISIIREQEKESPAQKIARLEAALAAAKEETLAVMEATAFLYEELQGLKGGTT</sequence>
<organism evidence="1 2">
    <name type="scientific">Brevibacillus nitrificans</name>
    <dbReference type="NCBI Taxonomy" id="651560"/>
    <lineage>
        <taxon>Bacteria</taxon>
        <taxon>Bacillati</taxon>
        <taxon>Bacillota</taxon>
        <taxon>Bacilli</taxon>
        <taxon>Bacillales</taxon>
        <taxon>Paenibacillaceae</taxon>
        <taxon>Brevibacillus</taxon>
    </lineage>
</organism>